<evidence type="ECO:0000313" key="4">
    <source>
        <dbReference type="Proteomes" id="UP000470875"/>
    </source>
</evidence>
<evidence type="ECO:0000313" key="3">
    <source>
        <dbReference type="EMBL" id="MSS83376.1"/>
    </source>
</evidence>
<accession>A0A6N7W579</accession>
<dbReference type="InterPro" id="IPR036291">
    <property type="entry name" value="NAD(P)-bd_dom_sf"/>
</dbReference>
<dbReference type="Pfam" id="PF10728">
    <property type="entry name" value="DUF2520"/>
    <property type="match status" value="1"/>
</dbReference>
<reference evidence="3 4" key="1">
    <citation type="submission" date="2019-08" db="EMBL/GenBank/DDBJ databases">
        <title>In-depth cultivation of the pig gut microbiome towards novel bacterial diversity and tailored functional studies.</title>
        <authorList>
            <person name="Wylensek D."/>
            <person name="Hitch T.C.A."/>
            <person name="Clavel T."/>
        </authorList>
    </citation>
    <scope>NUCLEOTIDE SEQUENCE [LARGE SCALE GENOMIC DNA]</scope>
    <source>
        <strain evidence="3 4">WB03_NA08</strain>
    </source>
</reference>
<dbReference type="Gene3D" id="3.40.50.720">
    <property type="entry name" value="NAD(P)-binding Rossmann-like Domain"/>
    <property type="match status" value="1"/>
</dbReference>
<feature type="domain" description="Putative oxidoreductase/dehydrogenase Rossmann-like" evidence="1">
    <location>
        <begin position="7"/>
        <end position="119"/>
    </location>
</feature>
<dbReference type="InterPro" id="IPR018931">
    <property type="entry name" value="DUF2520"/>
</dbReference>
<dbReference type="EMBL" id="VULO01000001">
    <property type="protein sequence ID" value="MSS83376.1"/>
    <property type="molecule type" value="Genomic_DNA"/>
</dbReference>
<feature type="domain" description="DUF2520" evidence="2">
    <location>
        <begin position="137"/>
        <end position="259"/>
    </location>
</feature>
<proteinExistence type="predicted"/>
<dbReference type="InterPro" id="IPR019665">
    <property type="entry name" value="OxRdtase/DH_put_Rossmann_dom"/>
</dbReference>
<dbReference type="Proteomes" id="UP000470875">
    <property type="component" value="Unassembled WGS sequence"/>
</dbReference>
<protein>
    <submittedName>
        <fullName evidence="3">DUF2520 domain-containing protein</fullName>
    </submittedName>
</protein>
<dbReference type="SUPFAM" id="SSF48179">
    <property type="entry name" value="6-phosphogluconate dehydrogenase C-terminal domain-like"/>
    <property type="match status" value="1"/>
</dbReference>
<dbReference type="InterPro" id="IPR037108">
    <property type="entry name" value="TM1727-like_C_sf"/>
</dbReference>
<evidence type="ECO:0000259" key="2">
    <source>
        <dbReference type="Pfam" id="PF10728"/>
    </source>
</evidence>
<dbReference type="InterPro" id="IPR008927">
    <property type="entry name" value="6-PGluconate_DH-like_C_sf"/>
</dbReference>
<keyword evidence="4" id="KW-1185">Reference proteome</keyword>
<dbReference type="PANTHER" id="PTHR40459:SF1">
    <property type="entry name" value="CONSERVED HYPOTHETICAL ALANINE AND LEUCINE RICH PROTEIN"/>
    <property type="match status" value="1"/>
</dbReference>
<comment type="caution">
    <text evidence="3">The sequence shown here is derived from an EMBL/GenBank/DDBJ whole genome shotgun (WGS) entry which is preliminary data.</text>
</comment>
<dbReference type="SUPFAM" id="SSF51735">
    <property type="entry name" value="NAD(P)-binding Rossmann-fold domains"/>
    <property type="match status" value="1"/>
</dbReference>
<dbReference type="PANTHER" id="PTHR40459">
    <property type="entry name" value="CONSERVED HYPOTHETICAL ALANINE AND LEUCINE RICH PROTEIN"/>
    <property type="match status" value="1"/>
</dbReference>
<gene>
    <name evidence="3" type="ORF">FYJ24_01075</name>
</gene>
<name>A0A6N7W579_9ACTO</name>
<evidence type="ECO:0000259" key="1">
    <source>
        <dbReference type="Pfam" id="PF10727"/>
    </source>
</evidence>
<dbReference type="RefSeq" id="WP_154542744.1">
    <property type="nucleotide sequence ID" value="NZ_VULO01000001.1"/>
</dbReference>
<dbReference type="AlphaFoldDB" id="A0A6N7W579"/>
<organism evidence="3 4">
    <name type="scientific">Scrofimicrobium canadense</name>
    <dbReference type="NCBI Taxonomy" id="2652290"/>
    <lineage>
        <taxon>Bacteria</taxon>
        <taxon>Bacillati</taxon>
        <taxon>Actinomycetota</taxon>
        <taxon>Actinomycetes</taxon>
        <taxon>Actinomycetales</taxon>
        <taxon>Actinomycetaceae</taxon>
        <taxon>Scrofimicrobium</taxon>
    </lineage>
</organism>
<sequence length="277" mass="28912">MPSLPPIRIGVIGMGRVGPVVAAALRSGGHDVVAVSARTEASAERASLLLPGVPQLSQQEVVDSAEVVFLAVPDRVVEPLADSLNWRPGQIAIHLSGALGLDVLESAALSGAIVASIHPAMTFQGLSLDATRLTNAPMAVTAPPLALPLVEVLAAEIGGQPFVLDDSLKPRYHAALTHAANHLVTVVSQARDLLSDVGVDDPGSVLKPLTEAALHGALESGMAALTGPVERGDNDTVARHMVALNGTRVADTYRWLSRTTKEELDTWRADETTTSDH</sequence>
<dbReference type="Gene3D" id="1.10.1040.20">
    <property type="entry name" value="ProC-like, C-terminal domain"/>
    <property type="match status" value="1"/>
</dbReference>
<dbReference type="Pfam" id="PF10727">
    <property type="entry name" value="Rossmann-like"/>
    <property type="match status" value="1"/>
</dbReference>